<evidence type="ECO:0000259" key="2">
    <source>
        <dbReference type="SMART" id="SM00528"/>
    </source>
</evidence>
<dbReference type="RefSeq" id="WP_227701837.1">
    <property type="nucleotide sequence ID" value="NZ_CP123000.1"/>
</dbReference>
<dbReference type="SMART" id="SM00528">
    <property type="entry name" value="HNS"/>
    <property type="match status" value="1"/>
</dbReference>
<dbReference type="InterPro" id="IPR037150">
    <property type="entry name" value="H-NS_C_dom_sf"/>
</dbReference>
<feature type="domain" description="DNA-binding protein H-NS-like C-terminal" evidence="2">
    <location>
        <begin position="51"/>
        <end position="94"/>
    </location>
</feature>
<evidence type="ECO:0000313" key="4">
    <source>
        <dbReference type="Proteomes" id="UP001227095"/>
    </source>
</evidence>
<dbReference type="EMBL" id="CP123000">
    <property type="protein sequence ID" value="WGI68677.1"/>
    <property type="molecule type" value="Genomic_DNA"/>
</dbReference>
<reference evidence="3 4" key="1">
    <citation type="submission" date="2023-04" db="EMBL/GenBank/DDBJ databases">
        <title>Neorhizobium petrolearium OS53, complete genome.</title>
        <authorList>
            <person name="Yu T."/>
        </authorList>
    </citation>
    <scope>NUCLEOTIDE SEQUENCE [LARGE SCALE GENOMIC DNA]</scope>
    <source>
        <strain evidence="3 4">OS53</strain>
    </source>
</reference>
<gene>
    <name evidence="3" type="ORF">QEO92_00825</name>
</gene>
<sequence>MADIPLNEMSYAELLSLRGEIDKILLQKADERRNELLAELAEVNKIRTSAKATKYRHKAKYRSPEGHSWSGQGVTPKWLREHEARGGSRDDFLIKGQR</sequence>
<dbReference type="Gene3D" id="4.10.430.10">
    <property type="entry name" value="Histone-like protein H-NS, C-terminal domain"/>
    <property type="match status" value="1"/>
</dbReference>
<name>A0ABY8M2A7_9HYPH</name>
<accession>A0ABY8M2A7</accession>
<dbReference type="SUPFAM" id="SSF81273">
    <property type="entry name" value="H-NS histone-like proteins"/>
    <property type="match status" value="1"/>
</dbReference>
<protein>
    <submittedName>
        <fullName evidence="3">H-NS histone family protein</fullName>
    </submittedName>
</protein>
<keyword evidence="4" id="KW-1185">Reference proteome</keyword>
<dbReference type="Pfam" id="PF00816">
    <property type="entry name" value="Histone_HNS"/>
    <property type="match status" value="1"/>
</dbReference>
<evidence type="ECO:0000256" key="1">
    <source>
        <dbReference type="SAM" id="MobiDB-lite"/>
    </source>
</evidence>
<organism evidence="3 4">
    <name type="scientific">Neorhizobium petrolearium</name>
    <dbReference type="NCBI Taxonomy" id="515361"/>
    <lineage>
        <taxon>Bacteria</taxon>
        <taxon>Pseudomonadati</taxon>
        <taxon>Pseudomonadota</taxon>
        <taxon>Alphaproteobacteria</taxon>
        <taxon>Hyphomicrobiales</taxon>
        <taxon>Rhizobiaceae</taxon>
        <taxon>Rhizobium/Agrobacterium group</taxon>
        <taxon>Neorhizobium</taxon>
    </lineage>
</organism>
<dbReference type="Proteomes" id="UP001227095">
    <property type="component" value="Chromosome"/>
</dbReference>
<dbReference type="InterPro" id="IPR027444">
    <property type="entry name" value="H-NS_C_dom"/>
</dbReference>
<feature type="region of interest" description="Disordered" evidence="1">
    <location>
        <begin position="57"/>
        <end position="78"/>
    </location>
</feature>
<evidence type="ECO:0000313" key="3">
    <source>
        <dbReference type="EMBL" id="WGI68677.1"/>
    </source>
</evidence>
<proteinExistence type="predicted"/>